<proteinExistence type="predicted"/>
<name>A0A9X2TJ18_9BACT</name>
<dbReference type="AlphaFoldDB" id="A0A9X2TJ18"/>
<evidence type="ECO:0000313" key="1">
    <source>
        <dbReference type="EMBL" id="MCS3709934.1"/>
    </source>
</evidence>
<dbReference type="Proteomes" id="UP001155057">
    <property type="component" value="Unassembled WGS sequence"/>
</dbReference>
<comment type="caution">
    <text evidence="1">The sequence shown here is derived from an EMBL/GenBank/DDBJ whole genome shotgun (WGS) entry which is preliminary data.</text>
</comment>
<evidence type="ECO:0000313" key="2">
    <source>
        <dbReference type="Proteomes" id="UP001155057"/>
    </source>
</evidence>
<dbReference type="RefSeq" id="WP_259113951.1">
    <property type="nucleotide sequence ID" value="NZ_JANTZO010000005.1"/>
</dbReference>
<dbReference type="EMBL" id="JANUAE010000004">
    <property type="protein sequence ID" value="MCS3709934.1"/>
    <property type="molecule type" value="Genomic_DNA"/>
</dbReference>
<gene>
    <name evidence="1" type="ORF">GGP61_001538</name>
</gene>
<organism evidence="1 2">
    <name type="scientific">Salinibacter ruber</name>
    <dbReference type="NCBI Taxonomy" id="146919"/>
    <lineage>
        <taxon>Bacteria</taxon>
        <taxon>Pseudomonadati</taxon>
        <taxon>Rhodothermota</taxon>
        <taxon>Rhodothermia</taxon>
        <taxon>Rhodothermales</taxon>
        <taxon>Salinibacteraceae</taxon>
        <taxon>Salinibacter</taxon>
    </lineage>
</organism>
<protein>
    <submittedName>
        <fullName evidence="1">Uncharacterized protein</fullName>
    </submittedName>
</protein>
<accession>A0A9X2TJ18</accession>
<reference evidence="1" key="1">
    <citation type="submission" date="2022-08" db="EMBL/GenBank/DDBJ databases">
        <title>Genomic Encyclopedia of Type Strains, Phase V (KMG-V): Genome sequencing to study the core and pangenomes of soil and plant-associated prokaryotes.</title>
        <authorList>
            <person name="Whitman W."/>
        </authorList>
    </citation>
    <scope>NUCLEOTIDE SEQUENCE</scope>
    <source>
        <strain evidence="1">SP3049</strain>
    </source>
</reference>
<sequence>MSPYTVILETTEPFGPEVQVMQEKAEDAGAAALRALQDWHNAEFNPNVEIQELEDGSVRVLAVLKGHSEVALTRNPSQELV</sequence>